<dbReference type="EMBL" id="CP031124">
    <property type="protein sequence ID" value="AXF86710.1"/>
    <property type="molecule type" value="Genomic_DNA"/>
</dbReference>
<reference evidence="2" key="1">
    <citation type="submission" date="2018-07" db="EMBL/GenBank/DDBJ databases">
        <authorList>
            <person name="Kim H."/>
        </authorList>
    </citation>
    <scope>NUCLEOTIDE SEQUENCE [LARGE SCALE GENOMIC DNA]</scope>
    <source>
        <strain evidence="2">F02</strain>
    </source>
</reference>
<dbReference type="RefSeq" id="WP_114563758.1">
    <property type="nucleotide sequence ID" value="NZ_CP031124.1"/>
</dbReference>
<dbReference type="KEGG" id="hyf:DTO96_102466"/>
<organism evidence="1 2">
    <name type="scientific">Ephemeroptericola cinctiostellae</name>
    <dbReference type="NCBI Taxonomy" id="2268024"/>
    <lineage>
        <taxon>Bacteria</taxon>
        <taxon>Pseudomonadati</taxon>
        <taxon>Pseudomonadota</taxon>
        <taxon>Betaproteobacteria</taxon>
        <taxon>Burkholderiales</taxon>
        <taxon>Burkholderiaceae</taxon>
        <taxon>Ephemeroptericola</taxon>
    </lineage>
</organism>
<name>A0A345DEC2_9BURK</name>
<dbReference type="AlphaFoldDB" id="A0A345DEC2"/>
<keyword evidence="2" id="KW-1185">Reference proteome</keyword>
<sequence>MATCCLSAGNVAPSHVALHTPMASGEVVKLALYDTFHQRRRSNQHQFIQYNVNPMKLDRDN</sequence>
<dbReference type="Proteomes" id="UP000252182">
    <property type="component" value="Chromosome"/>
</dbReference>
<evidence type="ECO:0000313" key="1">
    <source>
        <dbReference type="EMBL" id="AXF86710.1"/>
    </source>
</evidence>
<gene>
    <name evidence="1" type="ORF">DTO96_102466</name>
</gene>
<evidence type="ECO:0000313" key="2">
    <source>
        <dbReference type="Proteomes" id="UP000252182"/>
    </source>
</evidence>
<accession>A0A345DEC2</accession>
<protein>
    <submittedName>
        <fullName evidence="1">Uncharacterized protein</fullName>
    </submittedName>
</protein>
<proteinExistence type="predicted"/>